<dbReference type="InterPro" id="IPR029058">
    <property type="entry name" value="AB_hydrolase_fold"/>
</dbReference>
<gene>
    <name evidence="3" type="ORF">EV684_102156</name>
</gene>
<protein>
    <submittedName>
        <fullName evidence="3">Sigma-B regulation protein RsbQ</fullName>
    </submittedName>
</protein>
<evidence type="ECO:0000259" key="2">
    <source>
        <dbReference type="Pfam" id="PF00561"/>
    </source>
</evidence>
<evidence type="ECO:0000256" key="1">
    <source>
        <dbReference type="ARBA" id="ARBA00008645"/>
    </source>
</evidence>
<dbReference type="Gene3D" id="3.40.50.1820">
    <property type="entry name" value="alpha/beta hydrolase"/>
    <property type="match status" value="1"/>
</dbReference>
<evidence type="ECO:0000313" key="4">
    <source>
        <dbReference type="Proteomes" id="UP000295106"/>
    </source>
</evidence>
<dbReference type="PRINTS" id="PR00111">
    <property type="entry name" value="ABHYDROLASE"/>
</dbReference>
<dbReference type="EMBL" id="SLXD01000002">
    <property type="protein sequence ID" value="TCP04403.1"/>
    <property type="molecule type" value="Genomic_DNA"/>
</dbReference>
<dbReference type="Proteomes" id="UP000295106">
    <property type="component" value="Unassembled WGS sequence"/>
</dbReference>
<comment type="caution">
    <text evidence="3">The sequence shown here is derived from an EMBL/GenBank/DDBJ whole genome shotgun (WGS) entry which is preliminary data.</text>
</comment>
<dbReference type="OrthoDB" id="8680283at2"/>
<dbReference type="SUPFAM" id="SSF53474">
    <property type="entry name" value="alpha/beta-Hydrolases"/>
    <property type="match status" value="1"/>
</dbReference>
<evidence type="ECO:0000313" key="3">
    <source>
        <dbReference type="EMBL" id="TCP04403.1"/>
    </source>
</evidence>
<organism evidence="3 4">
    <name type="scientific">Rubrivivax gelatinosus</name>
    <name type="common">Rhodocyclus gelatinosus</name>
    <name type="synonym">Rhodopseudomonas gelatinosa</name>
    <dbReference type="NCBI Taxonomy" id="28068"/>
    <lineage>
        <taxon>Bacteria</taxon>
        <taxon>Pseudomonadati</taxon>
        <taxon>Pseudomonadota</taxon>
        <taxon>Betaproteobacteria</taxon>
        <taxon>Burkholderiales</taxon>
        <taxon>Sphaerotilaceae</taxon>
        <taxon>Rubrivivax</taxon>
    </lineage>
</organism>
<reference evidence="3 4" key="1">
    <citation type="submission" date="2019-03" db="EMBL/GenBank/DDBJ databases">
        <title>Genomic Encyclopedia of Type Strains, Phase IV (KMG-IV): sequencing the most valuable type-strain genomes for metagenomic binning, comparative biology and taxonomic classification.</title>
        <authorList>
            <person name="Goeker M."/>
        </authorList>
    </citation>
    <scope>NUCLEOTIDE SEQUENCE [LARGE SCALE GENOMIC DNA]</scope>
    <source>
        <strain evidence="3 4">DSM 1709</strain>
    </source>
</reference>
<proteinExistence type="inferred from homology"/>
<sequence>MDLRRRHHVSFKGRDDAPLCIVFAHGFGTDQRAWDAIWPAFAEDFRIVLYDHAGAGSCDPAAFEQHRYLTMDAYARDLSALLDELGLREVVFVGHSMGSITGILAAIARPEQFSRLVCIGASARYLDAPGYRGGFREEDLHALYREVTVGRDRWADQFAPQAMGNRDRPELAEHFARTIKSVPADAILTVLCSIFQSDYRDTVGRLARPLLLLQTREDAAVPPEAAEYLHGAVPGSELVILDAEGHLPHISAPQRVVEAMQDFVRAAP</sequence>
<dbReference type="PANTHER" id="PTHR43039">
    <property type="entry name" value="ESTERASE-RELATED"/>
    <property type="match status" value="1"/>
</dbReference>
<feature type="domain" description="AB hydrolase-1" evidence="2">
    <location>
        <begin position="21"/>
        <end position="253"/>
    </location>
</feature>
<dbReference type="RefSeq" id="WP_132644913.1">
    <property type="nucleotide sequence ID" value="NZ_CP181386.1"/>
</dbReference>
<accession>A0A4R2MWH5</accession>
<dbReference type="GeneID" id="99685057"/>
<comment type="similarity">
    <text evidence="1">Belongs to the AB hydrolase superfamily.</text>
</comment>
<dbReference type="Pfam" id="PF00561">
    <property type="entry name" value="Abhydrolase_1"/>
    <property type="match status" value="1"/>
</dbReference>
<name>A0A4R2MWH5_RUBGE</name>
<dbReference type="AlphaFoldDB" id="A0A4R2MWH5"/>
<dbReference type="InterPro" id="IPR000073">
    <property type="entry name" value="AB_hydrolase_1"/>
</dbReference>